<dbReference type="GO" id="GO:0006508">
    <property type="term" value="P:proteolysis"/>
    <property type="evidence" value="ECO:0007669"/>
    <property type="project" value="InterPro"/>
</dbReference>
<proteinExistence type="predicted"/>
<dbReference type="Pfam" id="PF00656">
    <property type="entry name" value="Peptidase_C14"/>
    <property type="match status" value="1"/>
</dbReference>
<dbReference type="Gene3D" id="3.40.50.1460">
    <property type="match status" value="1"/>
</dbReference>
<dbReference type="InterPro" id="IPR029030">
    <property type="entry name" value="Caspase-like_dom_sf"/>
</dbReference>
<evidence type="ECO:0000259" key="2">
    <source>
        <dbReference type="PROSITE" id="PS50208"/>
    </source>
</evidence>
<feature type="chain" id="PRO_5029463466" evidence="1">
    <location>
        <begin position="22"/>
        <end position="501"/>
    </location>
</feature>
<gene>
    <name evidence="3" type="ORF">G5B40_02510</name>
</gene>
<dbReference type="AlphaFoldDB" id="A0A7L5BSU4"/>
<keyword evidence="1" id="KW-0732">Signal</keyword>
<protein>
    <submittedName>
        <fullName evidence="3">Caspase family protein</fullName>
    </submittedName>
</protein>
<dbReference type="PROSITE" id="PS50208">
    <property type="entry name" value="CASPASE_P20"/>
    <property type="match status" value="1"/>
</dbReference>
<name>A0A7L5BSU4_9RHOB</name>
<dbReference type="GO" id="GO:0004197">
    <property type="term" value="F:cysteine-type endopeptidase activity"/>
    <property type="evidence" value="ECO:0007669"/>
    <property type="project" value="InterPro"/>
</dbReference>
<accession>A0A7L5BSU4</accession>
<dbReference type="RefSeq" id="WP_165094587.1">
    <property type="nucleotide sequence ID" value="NZ_CP049056.1"/>
</dbReference>
<dbReference type="KEGG" id="hdh:G5B40_02510"/>
<keyword evidence="4" id="KW-1185">Reference proteome</keyword>
<evidence type="ECO:0000313" key="4">
    <source>
        <dbReference type="Proteomes" id="UP000503336"/>
    </source>
</evidence>
<dbReference type="SUPFAM" id="SSF52129">
    <property type="entry name" value="Caspase-like"/>
    <property type="match status" value="1"/>
</dbReference>
<dbReference type="PANTHER" id="PTHR22576">
    <property type="entry name" value="MUCOSA ASSOCIATED LYMPHOID TISSUE LYMPHOMA TRANSLOCATION PROTEIN 1/PARACASPASE"/>
    <property type="match status" value="1"/>
</dbReference>
<organism evidence="3 4">
    <name type="scientific">Pikeienuella piscinae</name>
    <dbReference type="NCBI Taxonomy" id="2748098"/>
    <lineage>
        <taxon>Bacteria</taxon>
        <taxon>Pseudomonadati</taxon>
        <taxon>Pseudomonadota</taxon>
        <taxon>Alphaproteobacteria</taxon>
        <taxon>Rhodobacterales</taxon>
        <taxon>Paracoccaceae</taxon>
        <taxon>Pikeienuella</taxon>
    </lineage>
</organism>
<dbReference type="InterPro" id="IPR011600">
    <property type="entry name" value="Pept_C14_caspase"/>
</dbReference>
<evidence type="ECO:0000256" key="1">
    <source>
        <dbReference type="SAM" id="SignalP"/>
    </source>
</evidence>
<dbReference type="InterPro" id="IPR001309">
    <property type="entry name" value="Pept_C14_p20"/>
</dbReference>
<dbReference type="InterPro" id="IPR052039">
    <property type="entry name" value="Caspase-related_regulators"/>
</dbReference>
<feature type="signal peptide" evidence="1">
    <location>
        <begin position="1"/>
        <end position="21"/>
    </location>
</feature>
<dbReference type="Proteomes" id="UP000503336">
    <property type="component" value="Chromosome"/>
</dbReference>
<evidence type="ECO:0000313" key="3">
    <source>
        <dbReference type="EMBL" id="QIE54405.1"/>
    </source>
</evidence>
<dbReference type="PANTHER" id="PTHR22576:SF37">
    <property type="entry name" value="MUCOSA-ASSOCIATED LYMPHOID TISSUE LYMPHOMA TRANSLOCATION PROTEIN 1"/>
    <property type="match status" value="1"/>
</dbReference>
<reference evidence="3 4" key="1">
    <citation type="submission" date="2020-02" db="EMBL/GenBank/DDBJ databases">
        <title>complete genome sequence of Rhodobacteraceae bacterium.</title>
        <authorList>
            <person name="Park J."/>
            <person name="Kim Y.-S."/>
            <person name="Kim K.-H."/>
        </authorList>
    </citation>
    <scope>NUCLEOTIDE SEQUENCE [LARGE SCALE GENOMIC DNA]</scope>
    <source>
        <strain evidence="3 4">RR4-56</strain>
    </source>
</reference>
<dbReference type="EMBL" id="CP049056">
    <property type="protein sequence ID" value="QIE54405.1"/>
    <property type="molecule type" value="Genomic_DNA"/>
</dbReference>
<sequence length="501" mass="52762">MIRIMTMLALIAGFAIAPAFAAERLALVIGNSAYREMGSLDNPRADAELMAGALAEQGFETQLLIDADAASMKESVAKLGRRLRTLGSDAVGLFYYAGHGVQANGRNYLIPVEASPMDVADLDLMAVEVDWVMRMLEFAANQTNVIILDACRNNPFASGSRSGDRGLARLNAPTGSFVAYATAPGGVADDGDGVNSPFTQALAAALHEPGKTIEQVFKQVRIDVMESTEGKQVPWDSSSLVRDFYFTAPPAPGGPKPVEISLWNAVSKSGDAGRIALFLQVYPESVFAPDARSLLAETMAADPSSMLGADAGGAMTGAATKAEGIEVAARAATPTVKPVEKTSEKPTLVDEAAAFEKARLAGDAVAYRDFLAAFPDGVFAALANAELDALGAASTPGPAPAQDPGPISFTALLEAEDAAIAGRSLETLTTSTPHYPPVEGLPESYWKTQECSYCHNWSRQALCDQGDFYNRNAAETPTRIRHPYGGAFKTKLAEWAAGGCN</sequence>
<feature type="domain" description="Caspase family p20" evidence="2">
    <location>
        <begin position="22"/>
        <end position="155"/>
    </location>
</feature>